<reference evidence="2 3" key="1">
    <citation type="submission" date="2015-01" db="EMBL/GenBank/DDBJ databases">
        <title>The Genome Sequence of Cladophialophora immunda CBS83496.</title>
        <authorList>
            <consortium name="The Broad Institute Genomics Platform"/>
            <person name="Cuomo C."/>
            <person name="de Hoog S."/>
            <person name="Gorbushina A."/>
            <person name="Stielow B."/>
            <person name="Teixiera M."/>
            <person name="Abouelleil A."/>
            <person name="Chapman S.B."/>
            <person name="Priest M."/>
            <person name="Young S.K."/>
            <person name="Wortman J."/>
            <person name="Nusbaum C."/>
            <person name="Birren B."/>
        </authorList>
    </citation>
    <scope>NUCLEOTIDE SEQUENCE [LARGE SCALE GENOMIC DNA]</scope>
    <source>
        <strain evidence="2 3">CBS 83496</strain>
    </source>
</reference>
<evidence type="ECO:0000313" key="2">
    <source>
        <dbReference type="EMBL" id="KIW30419.1"/>
    </source>
</evidence>
<evidence type="ECO:0000256" key="1">
    <source>
        <dbReference type="SAM" id="SignalP"/>
    </source>
</evidence>
<dbReference type="OrthoDB" id="4156055at2759"/>
<dbReference type="AlphaFoldDB" id="A0A0D2D3Y8"/>
<accession>A0A0D2D3Y8</accession>
<protein>
    <submittedName>
        <fullName evidence="2">Uncharacterized protein</fullName>
    </submittedName>
</protein>
<dbReference type="EMBL" id="KN847042">
    <property type="protein sequence ID" value="KIW30419.1"/>
    <property type="molecule type" value="Genomic_DNA"/>
</dbReference>
<feature type="signal peptide" evidence="1">
    <location>
        <begin position="1"/>
        <end position="21"/>
    </location>
</feature>
<sequence>MTRLLALFSIWLGTHVLSATAGNCFSDQSNGPVASPQGKTVPPKKCIGGPPTGELWACEDPSIDFPTVECLMADMKTCGIITNGAPSVFYSFNIKGGAQISALRDRITPTGNLYNDEWDEAYWTRVMAGRKSVFRLDINARLQVFIARSAEAFGRLASGDVFVYVPHLECPEQPNNGLLGSFQTGIPDPNDPNPGPNIFQTFELPSLQRNPTVTRIISVDINNNDQQHVDWENGQSPPGLNNPLMPASTASAMVVPPVPAAMGPFKRDTNTNNTTIPDPPTLCPLPLPVSTSTSTVASSGASTITSLPSTPTCVLHKQDPDQGITQAFCLCHSTATLSPLSVPLTGQSSDSCAYTTIPATAKEAVTTFASTYTSNCQACSEVGLNAPSCTTIAQCTPTNAQVTVQAGSSAVHVGTLTGTALYTSISSALEKLCPTVTQTKSFTVCETSSVAIQDIEYVSADSLDSGGELVIKVAASSYNTTSLRDAMIKSAALTAQKGSEKPSSCSNQTYVTQQKRGVGLPPSRVFGRKALDNLFQRDRPEAVVEHSLLCHTNSFAGVGYFSPQWRQAQLPGAEAYIDATWEFQAAPGGDFLCDFIEDLEIGLAVIAPEFALEDVATVPEMQAFCAGTLA</sequence>
<feature type="chain" id="PRO_5002240185" evidence="1">
    <location>
        <begin position="22"/>
        <end position="630"/>
    </location>
</feature>
<evidence type="ECO:0000313" key="3">
    <source>
        <dbReference type="Proteomes" id="UP000054466"/>
    </source>
</evidence>
<dbReference type="VEuPathDB" id="FungiDB:PV07_06163"/>
<gene>
    <name evidence="2" type="ORF">PV07_06163</name>
</gene>
<keyword evidence="3" id="KW-1185">Reference proteome</keyword>
<keyword evidence="1" id="KW-0732">Signal</keyword>
<dbReference type="Proteomes" id="UP000054466">
    <property type="component" value="Unassembled WGS sequence"/>
</dbReference>
<proteinExistence type="predicted"/>
<organism evidence="2 3">
    <name type="scientific">Cladophialophora immunda</name>
    <dbReference type="NCBI Taxonomy" id="569365"/>
    <lineage>
        <taxon>Eukaryota</taxon>
        <taxon>Fungi</taxon>
        <taxon>Dikarya</taxon>
        <taxon>Ascomycota</taxon>
        <taxon>Pezizomycotina</taxon>
        <taxon>Eurotiomycetes</taxon>
        <taxon>Chaetothyriomycetidae</taxon>
        <taxon>Chaetothyriales</taxon>
        <taxon>Herpotrichiellaceae</taxon>
        <taxon>Cladophialophora</taxon>
    </lineage>
</organism>
<name>A0A0D2D3Y8_9EURO</name>
<dbReference type="RefSeq" id="XP_016250635.1">
    <property type="nucleotide sequence ID" value="XM_016393116.1"/>
</dbReference>
<dbReference type="HOGENOM" id="CLU_040310_0_0_1"/>
<dbReference type="GeneID" id="27345357"/>